<dbReference type="RefSeq" id="WP_252800185.1">
    <property type="nucleotide sequence ID" value="NZ_BAAABM010000007.1"/>
</dbReference>
<keyword evidence="6" id="KW-1185">Reference proteome</keyword>
<dbReference type="EC" id="3.1.3.77" evidence="4"/>
<evidence type="ECO:0000256" key="4">
    <source>
        <dbReference type="HAMAP-Rule" id="MF_01681"/>
    </source>
</evidence>
<dbReference type="Proteomes" id="UP001501822">
    <property type="component" value="Unassembled WGS sequence"/>
</dbReference>
<dbReference type="NCBIfam" id="TIGR01509">
    <property type="entry name" value="HAD-SF-IA-v3"/>
    <property type="match status" value="1"/>
</dbReference>
<dbReference type="PANTHER" id="PTHR20371">
    <property type="entry name" value="ENOLASE-PHOSPHATASE E1"/>
    <property type="match status" value="1"/>
</dbReference>
<comment type="pathway">
    <text evidence="4">Amino-acid biosynthesis; L-methionine biosynthesis via salvage pathway; L-methionine from S-methyl-5-thio-alpha-D-ribose 1-phosphate: step 4/6.</text>
</comment>
<dbReference type="InterPro" id="IPR023943">
    <property type="entry name" value="Enolase-ppase_E1"/>
</dbReference>
<dbReference type="SFLD" id="SFLDG01129">
    <property type="entry name" value="C1.5:_HAD__Beta-PGM__Phosphata"/>
    <property type="match status" value="1"/>
</dbReference>
<keyword evidence="3 4" id="KW-0486">Methionine biosynthesis</keyword>
<keyword evidence="4" id="KW-0479">Metal-binding</keyword>
<evidence type="ECO:0000313" key="5">
    <source>
        <dbReference type="EMBL" id="GAA0319302.1"/>
    </source>
</evidence>
<reference evidence="5 6" key="1">
    <citation type="journal article" date="2019" name="Int. J. Syst. Evol. Microbiol.">
        <title>The Global Catalogue of Microorganisms (GCM) 10K type strain sequencing project: providing services to taxonomists for standard genome sequencing and annotation.</title>
        <authorList>
            <consortium name="The Broad Institute Genomics Platform"/>
            <consortium name="The Broad Institute Genome Sequencing Center for Infectious Disease"/>
            <person name="Wu L."/>
            <person name="Ma J."/>
        </authorList>
    </citation>
    <scope>NUCLEOTIDE SEQUENCE [LARGE SCALE GENOMIC DNA]</scope>
    <source>
        <strain evidence="5 6">JCM 3146</strain>
    </source>
</reference>
<dbReference type="Gene3D" id="3.40.50.1000">
    <property type="entry name" value="HAD superfamily/HAD-like"/>
    <property type="match status" value="1"/>
</dbReference>
<dbReference type="PANTHER" id="PTHR20371:SF1">
    <property type="entry name" value="ENOLASE-PHOSPHATASE E1"/>
    <property type="match status" value="1"/>
</dbReference>
<evidence type="ECO:0000313" key="6">
    <source>
        <dbReference type="Proteomes" id="UP001501822"/>
    </source>
</evidence>
<sequence>MTTDWIVLDIEGTTSATEAVHKGLYDYARPRLGLWIEAHADGPQVKEALEQVRAETGAATTAEVVAVLHRWMDGDVKATPLKTLQGQIWAAGFAAGELTSHFFADVPPALARWRAEGIRVAVFSSGSVASQRPWFRHGDAGDLSAYVEDYFDTVNAGPKREESSYRRIAEALGAEPARTLFLSDVPAELDAAAAAGWRTVGVARPGEPNATAGFGPHPVIDSFDRLEDHA</sequence>
<accession>A0ABN0VWV1</accession>
<comment type="catalytic activity">
    <reaction evidence="4">
        <text>5-methylsulfanyl-2,3-dioxopentyl phosphate + H2O = 1,2-dihydroxy-5-(methylsulfanyl)pent-1-en-3-one + phosphate</text>
        <dbReference type="Rhea" id="RHEA:21700"/>
        <dbReference type="ChEBI" id="CHEBI:15377"/>
        <dbReference type="ChEBI" id="CHEBI:43474"/>
        <dbReference type="ChEBI" id="CHEBI:49252"/>
        <dbReference type="ChEBI" id="CHEBI:58828"/>
        <dbReference type="EC" id="3.1.3.77"/>
    </reaction>
</comment>
<keyword evidence="1 4" id="KW-0028">Amino-acid biosynthesis</keyword>
<evidence type="ECO:0000256" key="3">
    <source>
        <dbReference type="ARBA" id="ARBA00023167"/>
    </source>
</evidence>
<dbReference type="Gene3D" id="1.10.720.60">
    <property type="match status" value="1"/>
</dbReference>
<dbReference type="SUPFAM" id="SSF56784">
    <property type="entry name" value="HAD-like"/>
    <property type="match status" value="1"/>
</dbReference>
<protein>
    <recommendedName>
        <fullName evidence="4">Enolase-phosphatase E1</fullName>
        <ecNumber evidence="4">3.1.3.77</ecNumber>
    </recommendedName>
    <alternativeName>
        <fullName evidence="4">2,3-diketo-5-methylthio-1-phosphopentane phosphatase</fullName>
    </alternativeName>
</protein>
<comment type="similarity">
    <text evidence="4">Belongs to the HAD-like hydrolase superfamily. MasA/MtnC family.</text>
</comment>
<dbReference type="PRINTS" id="PR00413">
    <property type="entry name" value="HADHALOGNASE"/>
</dbReference>
<organism evidence="5 6">
    <name type="scientific">Actinoallomurus spadix</name>
    <dbReference type="NCBI Taxonomy" id="79912"/>
    <lineage>
        <taxon>Bacteria</taxon>
        <taxon>Bacillati</taxon>
        <taxon>Actinomycetota</taxon>
        <taxon>Actinomycetes</taxon>
        <taxon>Streptosporangiales</taxon>
        <taxon>Thermomonosporaceae</taxon>
        <taxon>Actinoallomurus</taxon>
    </lineage>
</organism>
<evidence type="ECO:0000256" key="1">
    <source>
        <dbReference type="ARBA" id="ARBA00022605"/>
    </source>
</evidence>
<dbReference type="HAMAP" id="MF_01681">
    <property type="entry name" value="Salvage_MtnC"/>
    <property type="match status" value="1"/>
</dbReference>
<dbReference type="NCBIfam" id="TIGR01691">
    <property type="entry name" value="enolase-ppase"/>
    <property type="match status" value="1"/>
</dbReference>
<evidence type="ECO:0000256" key="2">
    <source>
        <dbReference type="ARBA" id="ARBA00022801"/>
    </source>
</evidence>
<comment type="pathway">
    <text evidence="4">Amino-acid biosynthesis; L-methionine biosynthesis via salvage pathway; L-methionine from S-methyl-5-thio-alpha-D-ribose 1-phosphate: step 3/6.</text>
</comment>
<name>A0ABN0VWV1_9ACTN</name>
<comment type="caution">
    <text evidence="5">The sequence shown here is derived from an EMBL/GenBank/DDBJ whole genome shotgun (WGS) entry which is preliminary data.</text>
</comment>
<dbReference type="InterPro" id="IPR006439">
    <property type="entry name" value="HAD-SF_hydro_IA"/>
</dbReference>
<dbReference type="Pfam" id="PF00702">
    <property type="entry name" value="Hydrolase"/>
    <property type="match status" value="1"/>
</dbReference>
<comment type="cofactor">
    <cofactor evidence="4">
        <name>Mg(2+)</name>
        <dbReference type="ChEBI" id="CHEBI:18420"/>
    </cofactor>
    <text evidence="4">Binds 1 Mg(2+) ion per subunit.</text>
</comment>
<comment type="function">
    <text evidence="4">Bifunctional enzyme that catalyzes the enolization of 2,3-diketo-5-methylthiopentyl-1-phosphate (DK-MTP-1-P) into the intermediate 2-hydroxy-3-keto-5-methylthiopentenyl-1-phosphate (HK-MTPenyl-1-P), which is then dephosphorylated to form the acireductone 1,2-dihydroxy-3-keto-5-methylthiopentene (DHK-MTPene).</text>
</comment>
<dbReference type="EMBL" id="BAAABM010000007">
    <property type="protein sequence ID" value="GAA0319302.1"/>
    <property type="molecule type" value="Genomic_DNA"/>
</dbReference>
<dbReference type="InterPro" id="IPR036412">
    <property type="entry name" value="HAD-like_sf"/>
</dbReference>
<comment type="subunit">
    <text evidence="4">Monomer.</text>
</comment>
<keyword evidence="4" id="KW-0460">Magnesium</keyword>
<dbReference type="SFLD" id="SFLDS00003">
    <property type="entry name" value="Haloacid_Dehalogenase"/>
    <property type="match status" value="1"/>
</dbReference>
<dbReference type="InterPro" id="IPR023214">
    <property type="entry name" value="HAD_sf"/>
</dbReference>
<dbReference type="CDD" id="cd01629">
    <property type="entry name" value="HAD_EP"/>
    <property type="match status" value="1"/>
</dbReference>
<proteinExistence type="inferred from homology"/>
<gene>
    <name evidence="4 5" type="primary">mtnC</name>
    <name evidence="5" type="ORF">GCM10010151_06340</name>
</gene>
<dbReference type="SFLD" id="SFLDG01133">
    <property type="entry name" value="C1.5.4:_Enolase-phosphatase_Li"/>
    <property type="match status" value="1"/>
</dbReference>
<keyword evidence="2 4" id="KW-0378">Hydrolase</keyword>